<feature type="domain" description="GGDEF" evidence="7">
    <location>
        <begin position="198"/>
        <end position="335"/>
    </location>
</feature>
<dbReference type="EMBL" id="AONC01000025">
    <property type="protein sequence ID" value="EXJ15607.1"/>
    <property type="molecule type" value="Genomic_DNA"/>
</dbReference>
<dbReference type="Gene3D" id="3.40.50.2300">
    <property type="match status" value="1"/>
</dbReference>
<dbReference type="PROSITE" id="PS50110">
    <property type="entry name" value="RESPONSE_REGULATORY"/>
    <property type="match status" value="1"/>
</dbReference>
<name>W9VHT3_9GAMM</name>
<dbReference type="InterPro" id="IPR001789">
    <property type="entry name" value="Sig_transdc_resp-reg_receiver"/>
</dbReference>
<dbReference type="NCBIfam" id="TIGR00254">
    <property type="entry name" value="GGDEF"/>
    <property type="match status" value="1"/>
</dbReference>
<dbReference type="GO" id="GO:0043709">
    <property type="term" value="P:cell adhesion involved in single-species biofilm formation"/>
    <property type="evidence" value="ECO:0007669"/>
    <property type="project" value="TreeGrafter"/>
</dbReference>
<dbReference type="InterPro" id="IPR011006">
    <property type="entry name" value="CheY-like_superfamily"/>
</dbReference>
<evidence type="ECO:0000256" key="2">
    <source>
        <dbReference type="ARBA" id="ARBA00012528"/>
    </source>
</evidence>
<feature type="domain" description="Response regulatory" evidence="6">
    <location>
        <begin position="2"/>
        <end position="127"/>
    </location>
</feature>
<keyword evidence="4" id="KW-0597">Phosphoprotein</keyword>
<feature type="modified residue" description="4-aspartylphosphate" evidence="4">
    <location>
        <position position="60"/>
    </location>
</feature>
<evidence type="ECO:0000259" key="6">
    <source>
        <dbReference type="PROSITE" id="PS50110"/>
    </source>
</evidence>
<keyword evidence="5" id="KW-0175">Coiled coil</keyword>
<dbReference type="InterPro" id="IPR029787">
    <property type="entry name" value="Nucleotide_cyclase"/>
</dbReference>
<sequence>MRILIVDDSRHVHRQLQVFLAAGGYSDLAFVSSAADAFELLGLSGGDASAGSDVDLILMDIEMADLQGIEATRRIKSAPDFADVPVVMVTADTSPESLGAAFEAGAVDYINKPIHKVELLARVRSLLNLRREILIRKEWERNLIELAAKLDVANSELKKANDTLARMASSDGLTGVANRRYFDESMIREWRRATRRSSSIALLMIDIDHFKRYNDTYGHLQGDECLRRVAETLSDLARRAGELLARYGGEEFAIMLPDTNLSCAVQVAEQAVAAISALDLPHSGAPELGRLSISVGVALRTASLNEGHESLIRDADDALYLAKKKGRNRFEIAGRT</sequence>
<evidence type="ECO:0000259" key="7">
    <source>
        <dbReference type="PROSITE" id="PS50887"/>
    </source>
</evidence>
<dbReference type="InterPro" id="IPR050469">
    <property type="entry name" value="Diguanylate_Cyclase"/>
</dbReference>
<dbReference type="STRING" id="1249627.D779_1349"/>
<dbReference type="Gene3D" id="3.30.70.270">
    <property type="match status" value="1"/>
</dbReference>
<gene>
    <name evidence="8" type="ORF">D779_1349</name>
</gene>
<dbReference type="GO" id="GO:0000160">
    <property type="term" value="P:phosphorelay signal transduction system"/>
    <property type="evidence" value="ECO:0007669"/>
    <property type="project" value="InterPro"/>
</dbReference>
<dbReference type="CDD" id="cd01949">
    <property type="entry name" value="GGDEF"/>
    <property type="match status" value="1"/>
</dbReference>
<dbReference type="PANTHER" id="PTHR45138:SF9">
    <property type="entry name" value="DIGUANYLATE CYCLASE DGCM-RELATED"/>
    <property type="match status" value="1"/>
</dbReference>
<dbReference type="SMART" id="SM00448">
    <property type="entry name" value="REC"/>
    <property type="match status" value="1"/>
</dbReference>
<reference evidence="8 9" key="1">
    <citation type="submission" date="2012-11" db="EMBL/GenBank/DDBJ databases">
        <title>Genome assembly of Thiorhodococcus sp. AK35.</title>
        <authorList>
            <person name="Nupur N."/>
            <person name="Khatri I."/>
            <person name="Subramanian S."/>
            <person name="Pinnaka A."/>
        </authorList>
    </citation>
    <scope>NUCLEOTIDE SEQUENCE [LARGE SCALE GENOMIC DNA]</scope>
    <source>
        <strain evidence="8 9">AK35</strain>
    </source>
</reference>
<dbReference type="eggNOG" id="COG3706">
    <property type="taxonomic scope" value="Bacteria"/>
</dbReference>
<comment type="caution">
    <text evidence="8">The sequence shown here is derived from an EMBL/GenBank/DDBJ whole genome shotgun (WGS) entry which is preliminary data.</text>
</comment>
<keyword evidence="9" id="KW-1185">Reference proteome</keyword>
<evidence type="ECO:0000313" key="8">
    <source>
        <dbReference type="EMBL" id="EXJ15607.1"/>
    </source>
</evidence>
<accession>W9VHT3</accession>
<dbReference type="EC" id="2.7.7.65" evidence="2"/>
<dbReference type="Pfam" id="PF00072">
    <property type="entry name" value="Response_reg"/>
    <property type="match status" value="1"/>
</dbReference>
<evidence type="ECO:0000313" key="9">
    <source>
        <dbReference type="Proteomes" id="UP000019460"/>
    </source>
</evidence>
<dbReference type="PANTHER" id="PTHR45138">
    <property type="entry name" value="REGULATORY COMPONENTS OF SENSORY TRANSDUCTION SYSTEM"/>
    <property type="match status" value="1"/>
</dbReference>
<dbReference type="GO" id="GO:0052621">
    <property type="term" value="F:diguanylate cyclase activity"/>
    <property type="evidence" value="ECO:0007669"/>
    <property type="project" value="UniProtKB-EC"/>
</dbReference>
<dbReference type="InterPro" id="IPR000160">
    <property type="entry name" value="GGDEF_dom"/>
</dbReference>
<evidence type="ECO:0000256" key="3">
    <source>
        <dbReference type="ARBA" id="ARBA00034247"/>
    </source>
</evidence>
<dbReference type="PATRIC" id="fig|1249627.3.peg.1799"/>
<organism evidence="8 9">
    <name type="scientific">Imhoffiella purpurea</name>
    <dbReference type="NCBI Taxonomy" id="1249627"/>
    <lineage>
        <taxon>Bacteria</taxon>
        <taxon>Pseudomonadati</taxon>
        <taxon>Pseudomonadota</taxon>
        <taxon>Gammaproteobacteria</taxon>
        <taxon>Chromatiales</taxon>
        <taxon>Chromatiaceae</taxon>
        <taxon>Imhoffiella</taxon>
    </lineage>
</organism>
<dbReference type="Pfam" id="PF00990">
    <property type="entry name" value="GGDEF"/>
    <property type="match status" value="1"/>
</dbReference>
<evidence type="ECO:0000256" key="5">
    <source>
        <dbReference type="SAM" id="Coils"/>
    </source>
</evidence>
<dbReference type="FunFam" id="3.30.70.270:FF:000001">
    <property type="entry name" value="Diguanylate cyclase domain protein"/>
    <property type="match status" value="1"/>
</dbReference>
<dbReference type="SUPFAM" id="SSF55073">
    <property type="entry name" value="Nucleotide cyclase"/>
    <property type="match status" value="1"/>
</dbReference>
<dbReference type="SUPFAM" id="SSF52172">
    <property type="entry name" value="CheY-like"/>
    <property type="match status" value="1"/>
</dbReference>
<comment type="catalytic activity">
    <reaction evidence="3">
        <text>2 GTP = 3',3'-c-di-GMP + 2 diphosphate</text>
        <dbReference type="Rhea" id="RHEA:24898"/>
        <dbReference type="ChEBI" id="CHEBI:33019"/>
        <dbReference type="ChEBI" id="CHEBI:37565"/>
        <dbReference type="ChEBI" id="CHEBI:58805"/>
        <dbReference type="EC" id="2.7.7.65"/>
    </reaction>
</comment>
<feature type="coiled-coil region" evidence="5">
    <location>
        <begin position="136"/>
        <end position="170"/>
    </location>
</feature>
<comment type="cofactor">
    <cofactor evidence="1">
        <name>Mg(2+)</name>
        <dbReference type="ChEBI" id="CHEBI:18420"/>
    </cofactor>
</comment>
<dbReference type="GO" id="GO:1902201">
    <property type="term" value="P:negative regulation of bacterial-type flagellum-dependent cell motility"/>
    <property type="evidence" value="ECO:0007669"/>
    <property type="project" value="TreeGrafter"/>
</dbReference>
<proteinExistence type="predicted"/>
<dbReference type="PROSITE" id="PS50887">
    <property type="entry name" value="GGDEF"/>
    <property type="match status" value="1"/>
</dbReference>
<evidence type="ECO:0000256" key="4">
    <source>
        <dbReference type="PROSITE-ProRule" id="PRU00169"/>
    </source>
</evidence>
<evidence type="ECO:0000256" key="1">
    <source>
        <dbReference type="ARBA" id="ARBA00001946"/>
    </source>
</evidence>
<protein>
    <recommendedName>
        <fullName evidence="2">diguanylate cyclase</fullName>
        <ecNumber evidence="2">2.7.7.65</ecNumber>
    </recommendedName>
</protein>
<dbReference type="AlphaFoldDB" id="W9VHT3"/>
<dbReference type="InterPro" id="IPR043128">
    <property type="entry name" value="Rev_trsase/Diguanyl_cyclase"/>
</dbReference>
<dbReference type="GO" id="GO:0005886">
    <property type="term" value="C:plasma membrane"/>
    <property type="evidence" value="ECO:0007669"/>
    <property type="project" value="TreeGrafter"/>
</dbReference>
<dbReference type="SMART" id="SM00267">
    <property type="entry name" value="GGDEF"/>
    <property type="match status" value="1"/>
</dbReference>
<dbReference type="Proteomes" id="UP000019460">
    <property type="component" value="Unassembled WGS sequence"/>
</dbReference>